<dbReference type="InterPro" id="IPR029068">
    <property type="entry name" value="Glyas_Bleomycin-R_OHBP_Dase"/>
</dbReference>
<dbReference type="Proteomes" id="UP000237846">
    <property type="component" value="Unassembled WGS sequence"/>
</dbReference>
<evidence type="ECO:0000313" key="2">
    <source>
        <dbReference type="EMBL" id="PRX95434.1"/>
    </source>
</evidence>
<dbReference type="OrthoDB" id="4265398at2"/>
<dbReference type="InterPro" id="IPR004360">
    <property type="entry name" value="Glyas_Fos-R_dOase_dom"/>
</dbReference>
<dbReference type="SUPFAM" id="SSF54593">
    <property type="entry name" value="Glyoxalase/Bleomycin resistance protein/Dihydroxybiphenyl dioxygenase"/>
    <property type="match status" value="1"/>
</dbReference>
<dbReference type="PANTHER" id="PTHR36503">
    <property type="entry name" value="BLR2520 PROTEIN"/>
    <property type="match status" value="1"/>
</dbReference>
<organism evidence="2 3">
    <name type="scientific">Allonocardiopsis opalescens</name>
    <dbReference type="NCBI Taxonomy" id="1144618"/>
    <lineage>
        <taxon>Bacteria</taxon>
        <taxon>Bacillati</taxon>
        <taxon>Actinomycetota</taxon>
        <taxon>Actinomycetes</taxon>
        <taxon>Streptosporangiales</taxon>
        <taxon>Allonocardiopsis</taxon>
    </lineage>
</organism>
<feature type="domain" description="VOC" evidence="1">
    <location>
        <begin position="3"/>
        <end position="127"/>
    </location>
</feature>
<evidence type="ECO:0000259" key="1">
    <source>
        <dbReference type="PROSITE" id="PS51819"/>
    </source>
</evidence>
<dbReference type="Gene3D" id="3.10.180.10">
    <property type="entry name" value="2,3-Dihydroxybiphenyl 1,2-Dioxygenase, domain 1"/>
    <property type="match status" value="1"/>
</dbReference>
<reference evidence="2 3" key="1">
    <citation type="submission" date="2018-03" db="EMBL/GenBank/DDBJ databases">
        <title>Genomic Encyclopedia of Archaeal and Bacterial Type Strains, Phase II (KMG-II): from individual species to whole genera.</title>
        <authorList>
            <person name="Goeker M."/>
        </authorList>
    </citation>
    <scope>NUCLEOTIDE SEQUENCE [LARGE SCALE GENOMIC DNA]</scope>
    <source>
        <strain evidence="2 3">DSM 45601</strain>
    </source>
</reference>
<comment type="caution">
    <text evidence="2">The sequence shown here is derived from an EMBL/GenBank/DDBJ whole genome shotgun (WGS) entry which is preliminary data.</text>
</comment>
<dbReference type="EMBL" id="PVZC01000009">
    <property type="protein sequence ID" value="PRX95434.1"/>
    <property type="molecule type" value="Genomic_DNA"/>
</dbReference>
<gene>
    <name evidence="2" type="ORF">CLV72_10941</name>
</gene>
<name>A0A2T0PV72_9ACTN</name>
<sequence>MPTSIFVNLPVRDLKVSKAFFTRLGYSFDPQFTTADAACLVISDTIYAMLHRPESFARFTQKDVADARNAIEVILALSADSREAVDELADRALASGGSHANDPMDYGNMYGRSFHDPDGHMWEVVYLEPDDVE</sequence>
<protein>
    <recommendedName>
        <fullName evidence="1">VOC domain-containing protein</fullName>
    </recommendedName>
</protein>
<proteinExistence type="predicted"/>
<accession>A0A2T0PV72</accession>
<dbReference type="PROSITE" id="PS51819">
    <property type="entry name" value="VOC"/>
    <property type="match status" value="1"/>
</dbReference>
<dbReference type="AlphaFoldDB" id="A0A2T0PV72"/>
<dbReference type="PANTHER" id="PTHR36503:SF2">
    <property type="entry name" value="BLR2408 PROTEIN"/>
    <property type="match status" value="1"/>
</dbReference>
<keyword evidence="3" id="KW-1185">Reference proteome</keyword>
<dbReference type="Pfam" id="PF00903">
    <property type="entry name" value="Glyoxalase"/>
    <property type="match status" value="1"/>
</dbReference>
<dbReference type="RefSeq" id="WP_106251489.1">
    <property type="nucleotide sequence ID" value="NZ_PVZC01000009.1"/>
</dbReference>
<dbReference type="InterPro" id="IPR037523">
    <property type="entry name" value="VOC_core"/>
</dbReference>
<evidence type="ECO:0000313" key="3">
    <source>
        <dbReference type="Proteomes" id="UP000237846"/>
    </source>
</evidence>